<protein>
    <submittedName>
        <fullName evidence="2">Photosystem I assembly protein Ycf4</fullName>
    </submittedName>
</protein>
<name>A0AAU6W0K8_9CAUD</name>
<evidence type="ECO:0000256" key="1">
    <source>
        <dbReference type="SAM" id="Coils"/>
    </source>
</evidence>
<evidence type="ECO:0000313" key="2">
    <source>
        <dbReference type="EMBL" id="XAI70080.1"/>
    </source>
</evidence>
<sequence>MKSPYDMNGDGYMLPRRRVEFETFEEFEEAKEHIEALLFKNHQTMQKAKFLTEQMETKEAGLKEWQEALDLEQDRFAEQKEDFNHAQQAVLELQSRINLAIERVNAANRDPIETIDEILLLLELEESPAEIAKHLRVKREALDVKW</sequence>
<feature type="coiled-coil region" evidence="1">
    <location>
        <begin position="48"/>
        <end position="110"/>
    </location>
</feature>
<accession>A0AAU6W0K8</accession>
<organism evidence="2">
    <name type="scientific">Pseudomonas phage Nican01</name>
    <dbReference type="NCBI Taxonomy" id="3138540"/>
    <lineage>
        <taxon>Viruses</taxon>
        <taxon>Duplodnaviria</taxon>
        <taxon>Heunggongvirae</taxon>
        <taxon>Uroviricota</taxon>
        <taxon>Caudoviricetes</taxon>
        <taxon>Nickievirus</taxon>
    </lineage>
</organism>
<dbReference type="EMBL" id="PP179318">
    <property type="protein sequence ID" value="XAI70080.1"/>
    <property type="molecule type" value="Genomic_DNA"/>
</dbReference>
<keyword evidence="1" id="KW-0175">Coiled coil</keyword>
<gene>
    <name evidence="2" type="primary">ycf4</name>
    <name evidence="2" type="ORF">Nican01_00067</name>
</gene>
<reference evidence="2" key="1">
    <citation type="journal article" date="2024" name="J. Gen. Virol.">
        <title>Novel phages of Pseudomonas syringae unveil numerous potential auxiliary metabolic genes.</title>
        <authorList>
            <person name="Feltin C."/>
            <person name="Garneau J.R."/>
            <person name="Morris C.E."/>
            <person name="Berard A."/>
            <person name="Torres-Barcelo C."/>
        </authorList>
    </citation>
    <scope>NUCLEOTIDE SEQUENCE</scope>
</reference>
<proteinExistence type="predicted"/>